<feature type="region of interest" description="Disordered" evidence="5">
    <location>
        <begin position="245"/>
        <end position="269"/>
    </location>
</feature>
<keyword evidence="8" id="KW-1185">Reference proteome</keyword>
<feature type="transmembrane region" description="Helical" evidence="6">
    <location>
        <begin position="665"/>
        <end position="687"/>
    </location>
</feature>
<feature type="transmembrane region" description="Helical" evidence="6">
    <location>
        <begin position="699"/>
        <end position="718"/>
    </location>
</feature>
<gene>
    <name evidence="7" type="ORF">PV09_00816</name>
</gene>
<feature type="compositionally biased region" description="Basic and acidic residues" evidence="5">
    <location>
        <begin position="171"/>
        <end position="184"/>
    </location>
</feature>
<dbReference type="STRING" id="253628.A0A0D2BBZ4"/>
<feature type="transmembrane region" description="Helical" evidence="6">
    <location>
        <begin position="960"/>
        <end position="981"/>
    </location>
</feature>
<keyword evidence="2 6" id="KW-0812">Transmembrane</keyword>
<evidence type="ECO:0000256" key="2">
    <source>
        <dbReference type="ARBA" id="ARBA00022692"/>
    </source>
</evidence>
<keyword evidence="4 6" id="KW-0472">Membrane</keyword>
<evidence type="ECO:0000313" key="7">
    <source>
        <dbReference type="EMBL" id="KIW08894.1"/>
    </source>
</evidence>
<feature type="region of interest" description="Disordered" evidence="5">
    <location>
        <begin position="62"/>
        <end position="87"/>
    </location>
</feature>
<feature type="transmembrane region" description="Helical" evidence="6">
    <location>
        <begin position="550"/>
        <end position="569"/>
    </location>
</feature>
<protein>
    <recommendedName>
        <fullName evidence="9">Major facilitator superfamily (MFS) profile domain-containing protein</fullName>
    </recommendedName>
</protein>
<feature type="compositionally biased region" description="Polar residues" evidence="5">
    <location>
        <begin position="18"/>
        <end position="27"/>
    </location>
</feature>
<feature type="transmembrane region" description="Helical" evidence="6">
    <location>
        <begin position="619"/>
        <end position="644"/>
    </location>
</feature>
<evidence type="ECO:0000256" key="6">
    <source>
        <dbReference type="SAM" id="Phobius"/>
    </source>
</evidence>
<dbReference type="OrthoDB" id="10250282at2759"/>
<feature type="transmembrane region" description="Helical" evidence="6">
    <location>
        <begin position="993"/>
        <end position="1014"/>
    </location>
</feature>
<feature type="compositionally biased region" description="Polar residues" evidence="5">
    <location>
        <begin position="297"/>
        <end position="317"/>
    </location>
</feature>
<dbReference type="RefSeq" id="XP_016218763.1">
    <property type="nucleotide sequence ID" value="XM_016353610.1"/>
</dbReference>
<dbReference type="Gene3D" id="1.20.1250.20">
    <property type="entry name" value="MFS general substrate transporter like domains"/>
    <property type="match status" value="1"/>
</dbReference>
<comment type="subcellular location">
    <subcellularLocation>
        <location evidence="1">Membrane</location>
        <topology evidence="1">Multi-pass membrane protein</topology>
    </subcellularLocation>
</comment>
<dbReference type="PANTHER" id="PTHR23502">
    <property type="entry name" value="MAJOR FACILITATOR SUPERFAMILY"/>
    <property type="match status" value="1"/>
</dbReference>
<name>A0A0D2BBZ4_9PEZI</name>
<evidence type="ECO:0000256" key="3">
    <source>
        <dbReference type="ARBA" id="ARBA00022989"/>
    </source>
</evidence>
<dbReference type="EMBL" id="KN847530">
    <property type="protein sequence ID" value="KIW08894.1"/>
    <property type="molecule type" value="Genomic_DNA"/>
</dbReference>
<dbReference type="GeneID" id="27308789"/>
<sequence>MANNSQHSNIHHGAHQMDFTNKGNYTKSEARARETPVMGVSTGSSAAKLATLRNSSMSLRSRLPWLDARPQPRISNKNNNKQDDVSHRTSEYQPTILPLSDVHSTVHQTLPPTDNCMEKYTDTSQAPLVLLSKADTIFNPFQPSIGQNPHELERLSSDIVENKVRVKLPEKQEAFDDVNPRELESPASETVPSREPLLDSSYDKIKKQSPNPNQRSTESVSELSGSPLTEAINRLEHLMKEAESLVNEATDSSHIGETKNTTGHGNQAINSSSITAAGVEVSSTGSTSLSIDKSVSNLSLDESENSQASSPDKSNLADSRELNAKDVARLRQLDPKQEKAKQKFYHRSTQTSNFDYYSPNIEGNGKNTYSRQTHTGYISESPSEPQASASIECLRKRKRSVQIVEDNHPNWQEWREPRHNSYYDNTWKPRDTTRPSESRKVFNLPFQFSEGTSMKSGASARLNSSKNDDGCLEKVEAARACGDRDGLRRKSWILAHFREEPIARRWKPTRKRITALIACLNTGMVGYAIGDYAGMVPRIQFQLADQGHNVLLGNVYLFLGMALTTFFCWPLPLLHGRRPYILGSLGLAIPLQFPQAILVSQVRTPVSMGFEFSLLTCRFVTGLLLGLTNINDFAMLLDLFGASLQSEYPHQQLITYDDPRRDGGGIGVWLGIWAWCWVGSIPVGFMSGAGIINSLNPQWGFYVSTMLMICALIFNVLAPETRQSALRHALQELEYTGKSIGVETSKVARGEIKLHLDNRGPQHWYQELWAGVILMKRMFCQRGFCVVSLYLGWMYGQNILVIVLLGALLSHNYHFPSRYVGLGILSIAIGALFAVPMTYAGWFSRARKQGPRTDSMTFEPQVTWSSHMVRRIAFMLMLPVAGVIYAITSQGRNIHYLAPIFMAGAIGFFQALAVAECYGLIMETFDTSDLQPGVNSRHRVESLAEDVRRRRTNYSCFPRVSAGIFLSQTLGFLFAAAATGIGSAMTREIGAQYSTGIAAGILMFLALMLTGVLFRYKIEQVVPNHAFGTRVGTVEITSEEENVFWKPVVIGNPSGKVRRMNLLELGMLSRWSELRKLNKLL</sequence>
<accession>A0A0D2BBZ4</accession>
<evidence type="ECO:0000256" key="1">
    <source>
        <dbReference type="ARBA" id="ARBA00004141"/>
    </source>
</evidence>
<dbReference type="GO" id="GO:0005886">
    <property type="term" value="C:plasma membrane"/>
    <property type="evidence" value="ECO:0007669"/>
    <property type="project" value="TreeGrafter"/>
</dbReference>
<feature type="compositionally biased region" description="Polar residues" evidence="5">
    <location>
        <begin position="208"/>
        <end position="227"/>
    </location>
</feature>
<evidence type="ECO:0000313" key="8">
    <source>
        <dbReference type="Proteomes" id="UP000053259"/>
    </source>
</evidence>
<dbReference type="PANTHER" id="PTHR23502:SF76">
    <property type="entry name" value="POLYAMINE TRANSPORT PROTEIN"/>
    <property type="match status" value="1"/>
</dbReference>
<dbReference type="GO" id="GO:0022857">
    <property type="term" value="F:transmembrane transporter activity"/>
    <property type="evidence" value="ECO:0007669"/>
    <property type="project" value="TreeGrafter"/>
</dbReference>
<dbReference type="InterPro" id="IPR036259">
    <property type="entry name" value="MFS_trans_sf"/>
</dbReference>
<evidence type="ECO:0000256" key="4">
    <source>
        <dbReference type="ARBA" id="ARBA00023136"/>
    </source>
</evidence>
<feature type="transmembrane region" description="Helical" evidence="6">
    <location>
        <begin position="872"/>
        <end position="888"/>
    </location>
</feature>
<feature type="compositionally biased region" description="Polar residues" evidence="5">
    <location>
        <begin position="247"/>
        <end position="269"/>
    </location>
</feature>
<feature type="transmembrane region" description="Helical" evidence="6">
    <location>
        <begin position="513"/>
        <end position="530"/>
    </location>
</feature>
<organism evidence="7 8">
    <name type="scientific">Verruconis gallopava</name>
    <dbReference type="NCBI Taxonomy" id="253628"/>
    <lineage>
        <taxon>Eukaryota</taxon>
        <taxon>Fungi</taxon>
        <taxon>Dikarya</taxon>
        <taxon>Ascomycota</taxon>
        <taxon>Pezizomycotina</taxon>
        <taxon>Dothideomycetes</taxon>
        <taxon>Pleosporomycetidae</taxon>
        <taxon>Venturiales</taxon>
        <taxon>Sympoventuriaceae</taxon>
        <taxon>Verruconis</taxon>
    </lineage>
</organism>
<feature type="region of interest" description="Disordered" evidence="5">
    <location>
        <begin position="171"/>
        <end position="227"/>
    </location>
</feature>
<proteinExistence type="predicted"/>
<reference evidence="7 8" key="1">
    <citation type="submission" date="2015-01" db="EMBL/GenBank/DDBJ databases">
        <title>The Genome Sequence of Ochroconis gallopava CBS43764.</title>
        <authorList>
            <consortium name="The Broad Institute Genomics Platform"/>
            <person name="Cuomo C."/>
            <person name="de Hoog S."/>
            <person name="Gorbushina A."/>
            <person name="Stielow B."/>
            <person name="Teixiera M."/>
            <person name="Abouelleil A."/>
            <person name="Chapman S.B."/>
            <person name="Priest M."/>
            <person name="Young S.K."/>
            <person name="Wortman J."/>
            <person name="Nusbaum C."/>
            <person name="Birren B."/>
        </authorList>
    </citation>
    <scope>NUCLEOTIDE SEQUENCE [LARGE SCALE GENOMIC DNA]</scope>
    <source>
        <strain evidence="7 8">CBS 43764</strain>
    </source>
</reference>
<feature type="transmembrane region" description="Helical" evidence="6">
    <location>
        <begin position="581"/>
        <end position="599"/>
    </location>
</feature>
<feature type="region of interest" description="Disordered" evidence="5">
    <location>
        <begin position="297"/>
        <end position="321"/>
    </location>
</feature>
<dbReference type="VEuPathDB" id="FungiDB:PV09_00816"/>
<feature type="transmembrane region" description="Helical" evidence="6">
    <location>
        <begin position="784"/>
        <end position="807"/>
    </location>
</feature>
<dbReference type="Proteomes" id="UP000053259">
    <property type="component" value="Unassembled WGS sequence"/>
</dbReference>
<feature type="transmembrane region" description="Helical" evidence="6">
    <location>
        <begin position="894"/>
        <end position="915"/>
    </location>
</feature>
<feature type="region of interest" description="Disordered" evidence="5">
    <location>
        <begin position="1"/>
        <end position="43"/>
    </location>
</feature>
<feature type="transmembrane region" description="Helical" evidence="6">
    <location>
        <begin position="819"/>
        <end position="842"/>
    </location>
</feature>
<dbReference type="InParanoid" id="A0A0D2BBZ4"/>
<evidence type="ECO:0008006" key="9">
    <source>
        <dbReference type="Google" id="ProtNLM"/>
    </source>
</evidence>
<dbReference type="SUPFAM" id="SSF103473">
    <property type="entry name" value="MFS general substrate transporter"/>
    <property type="match status" value="1"/>
</dbReference>
<keyword evidence="3 6" id="KW-1133">Transmembrane helix</keyword>
<evidence type="ECO:0000256" key="5">
    <source>
        <dbReference type="SAM" id="MobiDB-lite"/>
    </source>
</evidence>
<dbReference type="HOGENOM" id="CLU_009419_0_0_1"/>
<dbReference type="AlphaFoldDB" id="A0A0D2BBZ4"/>